<proteinExistence type="predicted"/>
<name>B8GUT4_THISH</name>
<evidence type="ECO:0000313" key="1">
    <source>
        <dbReference type="EMBL" id="ACL71445.1"/>
    </source>
</evidence>
<dbReference type="STRING" id="396588.Tgr7_0347"/>
<accession>B8GUT4</accession>
<evidence type="ECO:0000313" key="2">
    <source>
        <dbReference type="Proteomes" id="UP000002383"/>
    </source>
</evidence>
<dbReference type="Proteomes" id="UP000002383">
    <property type="component" value="Chromosome"/>
</dbReference>
<organism evidence="1 2">
    <name type="scientific">Thioalkalivibrio sulfidiphilus (strain HL-EbGR7)</name>
    <dbReference type="NCBI Taxonomy" id="396588"/>
    <lineage>
        <taxon>Bacteria</taxon>
        <taxon>Pseudomonadati</taxon>
        <taxon>Pseudomonadota</taxon>
        <taxon>Gammaproteobacteria</taxon>
        <taxon>Chromatiales</taxon>
        <taxon>Ectothiorhodospiraceae</taxon>
        <taxon>Thioalkalivibrio</taxon>
    </lineage>
</organism>
<gene>
    <name evidence="1" type="ordered locus">Tgr7_0347</name>
</gene>
<dbReference type="KEGG" id="tgr:Tgr7_0347"/>
<dbReference type="EMBL" id="CP001339">
    <property type="protein sequence ID" value="ACL71445.1"/>
    <property type="molecule type" value="Genomic_DNA"/>
</dbReference>
<sequence length="212" mass="23334">MKIIQRHFLRGSQELEVIDDYVRIRSKAPFKPAEELTVMLTVLNPEPRISRSSLSFTSRVNGDALITLQLGKPDTEAFNAFVALVKRRAVEEYQAFAGLRPVRQPAGLEANVYDEPPDFDDEGEDKPAKLRSDLDAERIDEAIRMLRTYLSAEDIQPLLSALEALSANPGSAGLQSQVVYAFNELGPRQGAVLTYAPYVGVLLSDGPAGAPY</sequence>
<reference evidence="1 2" key="1">
    <citation type="journal article" date="2011" name="Stand. Genomic Sci.">
        <title>Complete genome sequence of 'Thioalkalivibrio sulfidophilus' HL-EbGr7.</title>
        <authorList>
            <person name="Muyzer G."/>
            <person name="Sorokin D.Y."/>
            <person name="Mavromatis K."/>
            <person name="Lapidus A."/>
            <person name="Clum A."/>
            <person name="Ivanova N."/>
            <person name="Pati A."/>
            <person name="d'Haeseleer P."/>
            <person name="Woyke T."/>
            <person name="Kyrpides N.C."/>
        </authorList>
    </citation>
    <scope>NUCLEOTIDE SEQUENCE [LARGE SCALE GENOMIC DNA]</scope>
    <source>
        <strain evidence="1 2">HL-EbGR7</strain>
    </source>
</reference>
<dbReference type="eggNOG" id="ENOG5032XYD">
    <property type="taxonomic scope" value="Bacteria"/>
</dbReference>
<protein>
    <submittedName>
        <fullName evidence="1">Uncharacterized protein</fullName>
    </submittedName>
</protein>
<keyword evidence="2" id="KW-1185">Reference proteome</keyword>
<dbReference type="RefSeq" id="WP_012636934.1">
    <property type="nucleotide sequence ID" value="NC_011901.1"/>
</dbReference>
<dbReference type="OrthoDB" id="5765877at2"/>
<dbReference type="HOGENOM" id="CLU_1299253_0_0_6"/>
<dbReference type="AlphaFoldDB" id="B8GUT4"/>